<reference evidence="13" key="1">
    <citation type="submission" date="2021-02" db="EMBL/GenBank/DDBJ databases">
        <authorList>
            <person name="Nowell W R."/>
        </authorList>
    </citation>
    <scope>NUCLEOTIDE SEQUENCE</scope>
</reference>
<evidence type="ECO:0000313" key="13">
    <source>
        <dbReference type="EMBL" id="CAF3349460.1"/>
    </source>
</evidence>
<dbReference type="InterPro" id="IPR037197">
    <property type="entry name" value="WWE_dom_sf"/>
</dbReference>
<dbReference type="PROSITE" id="PS51996">
    <property type="entry name" value="TR_MART"/>
    <property type="match status" value="1"/>
</dbReference>
<dbReference type="GO" id="GO:0003950">
    <property type="term" value="F:NAD+ poly-ADP-ribosyltransferase activity"/>
    <property type="evidence" value="ECO:0007669"/>
    <property type="project" value="TreeGrafter"/>
</dbReference>
<dbReference type="Pfam" id="PF02825">
    <property type="entry name" value="WWE"/>
    <property type="match status" value="1"/>
</dbReference>
<dbReference type="Proteomes" id="UP000663825">
    <property type="component" value="Unassembled WGS sequence"/>
</dbReference>
<dbReference type="GO" id="GO:0005576">
    <property type="term" value="C:extracellular region"/>
    <property type="evidence" value="ECO:0007669"/>
    <property type="project" value="UniProtKB-SubCell"/>
</dbReference>
<name>A0A817W2I4_9BILA</name>
<evidence type="ECO:0000313" key="16">
    <source>
        <dbReference type="EMBL" id="CAF4435920.1"/>
    </source>
</evidence>
<dbReference type="Proteomes" id="UP000663872">
    <property type="component" value="Unassembled WGS sequence"/>
</dbReference>
<keyword evidence="8" id="KW-0843">Virulence</keyword>
<dbReference type="PROSITE" id="PS50918">
    <property type="entry name" value="WWE"/>
    <property type="match status" value="1"/>
</dbReference>
<keyword evidence="10" id="KW-0520">NAD</keyword>
<dbReference type="Pfam" id="PF01129">
    <property type="entry name" value="ART"/>
    <property type="match status" value="1"/>
</dbReference>
<dbReference type="Gene3D" id="3.30.720.50">
    <property type="match status" value="1"/>
</dbReference>
<keyword evidence="7" id="KW-0548">Nucleotidyltransferase</keyword>
<evidence type="ECO:0000256" key="10">
    <source>
        <dbReference type="RuleBase" id="RU361228"/>
    </source>
</evidence>
<keyword evidence="3" id="KW-0964">Secreted</keyword>
<keyword evidence="10" id="KW-0521">NADP</keyword>
<dbReference type="InterPro" id="IPR004170">
    <property type="entry name" value="WWE_dom"/>
</dbReference>
<feature type="domain" description="WWE" evidence="11">
    <location>
        <begin position="3"/>
        <end position="84"/>
    </location>
</feature>
<dbReference type="SUPFAM" id="SSF117839">
    <property type="entry name" value="WWE domain"/>
    <property type="match status" value="1"/>
</dbReference>
<keyword evidence="5 10" id="KW-0328">Glycosyltransferase</keyword>
<evidence type="ECO:0000256" key="2">
    <source>
        <dbReference type="ARBA" id="ARBA00009558"/>
    </source>
</evidence>
<protein>
    <recommendedName>
        <fullName evidence="10">NAD(P)(+)--arginine ADP-ribosyltransferase</fullName>
        <ecNumber evidence="10">2.4.2.31</ecNumber>
    </recommendedName>
    <alternativeName>
        <fullName evidence="10">Mono(ADP-ribosyl)transferase</fullName>
    </alternativeName>
</protein>
<dbReference type="Proteomes" id="UP000663851">
    <property type="component" value="Unassembled WGS sequence"/>
</dbReference>
<dbReference type="GO" id="GO:0090729">
    <property type="term" value="F:toxin activity"/>
    <property type="evidence" value="ECO:0007669"/>
    <property type="project" value="UniProtKB-KW"/>
</dbReference>
<evidence type="ECO:0000313" key="15">
    <source>
        <dbReference type="EMBL" id="CAF4238813.1"/>
    </source>
</evidence>
<dbReference type="SUPFAM" id="SSF56399">
    <property type="entry name" value="ADP-ribosylation"/>
    <property type="match status" value="1"/>
</dbReference>
<dbReference type="EC" id="2.4.2.31" evidence="10"/>
<dbReference type="Proteomes" id="UP000663833">
    <property type="component" value="Unassembled WGS sequence"/>
</dbReference>
<evidence type="ECO:0000313" key="12">
    <source>
        <dbReference type="EMBL" id="CAF3270146.1"/>
    </source>
</evidence>
<evidence type="ECO:0000256" key="1">
    <source>
        <dbReference type="ARBA" id="ARBA00004613"/>
    </source>
</evidence>
<dbReference type="Proteomes" id="UP000663873">
    <property type="component" value="Unassembled WGS sequence"/>
</dbReference>
<evidence type="ECO:0000313" key="18">
    <source>
        <dbReference type="Proteomes" id="UP000663873"/>
    </source>
</evidence>
<evidence type="ECO:0000256" key="6">
    <source>
        <dbReference type="ARBA" id="ARBA00022679"/>
    </source>
</evidence>
<evidence type="ECO:0000256" key="8">
    <source>
        <dbReference type="ARBA" id="ARBA00023026"/>
    </source>
</evidence>
<dbReference type="PANTHER" id="PTHR10339">
    <property type="entry name" value="ADP-RIBOSYLTRANSFERASE"/>
    <property type="match status" value="1"/>
</dbReference>
<proteinExistence type="inferred from homology"/>
<organism evidence="13 17">
    <name type="scientific">Rotaria socialis</name>
    <dbReference type="NCBI Taxonomy" id="392032"/>
    <lineage>
        <taxon>Eukaryota</taxon>
        <taxon>Metazoa</taxon>
        <taxon>Spiralia</taxon>
        <taxon>Gnathifera</taxon>
        <taxon>Rotifera</taxon>
        <taxon>Eurotatoria</taxon>
        <taxon>Bdelloidea</taxon>
        <taxon>Philodinida</taxon>
        <taxon>Philodinidae</taxon>
        <taxon>Rotaria</taxon>
    </lineage>
</organism>
<dbReference type="PANTHER" id="PTHR10339:SF25">
    <property type="entry name" value="SECRETED EXOENZYME S"/>
    <property type="match status" value="1"/>
</dbReference>
<accession>A0A817W2I4</accession>
<dbReference type="Gene3D" id="3.90.176.10">
    <property type="entry name" value="Toxin ADP-ribosyltransferase, Chain A, domain 1"/>
    <property type="match status" value="1"/>
</dbReference>
<comment type="similarity">
    <text evidence="2 10">Belongs to the Arg-specific ADP-ribosyltransferase family.</text>
</comment>
<dbReference type="GO" id="GO:0106274">
    <property type="term" value="F:NAD+-protein-arginine ADP-ribosyltransferase activity"/>
    <property type="evidence" value="ECO:0007669"/>
    <property type="project" value="UniProtKB-EC"/>
</dbReference>
<comment type="caution">
    <text evidence="13">The sequence shown here is derived from an EMBL/GenBank/DDBJ whole genome shotgun (WGS) entry which is preliminary data.</text>
</comment>
<dbReference type="OrthoDB" id="423533at2759"/>
<dbReference type="InterPro" id="IPR050999">
    <property type="entry name" value="ADP-ribosyltransferase_ARG"/>
</dbReference>
<evidence type="ECO:0000256" key="5">
    <source>
        <dbReference type="ARBA" id="ARBA00022676"/>
    </source>
</evidence>
<keyword evidence="18" id="KW-1185">Reference proteome</keyword>
<dbReference type="GO" id="GO:0016779">
    <property type="term" value="F:nucleotidyltransferase activity"/>
    <property type="evidence" value="ECO:0007669"/>
    <property type="project" value="UniProtKB-KW"/>
</dbReference>
<keyword evidence="6 10" id="KW-0808">Transferase</keyword>
<evidence type="ECO:0000256" key="3">
    <source>
        <dbReference type="ARBA" id="ARBA00022525"/>
    </source>
</evidence>
<evidence type="ECO:0000259" key="11">
    <source>
        <dbReference type="PROSITE" id="PS50918"/>
    </source>
</evidence>
<dbReference type="EMBL" id="CAJNXB010002661">
    <property type="protein sequence ID" value="CAF3270146.1"/>
    <property type="molecule type" value="Genomic_DNA"/>
</dbReference>
<keyword evidence="4" id="KW-0800">Toxin</keyword>
<dbReference type="AlphaFoldDB" id="A0A817W2I4"/>
<evidence type="ECO:0000256" key="9">
    <source>
        <dbReference type="ARBA" id="ARBA00047597"/>
    </source>
</evidence>
<evidence type="ECO:0000313" key="17">
    <source>
        <dbReference type="Proteomes" id="UP000663872"/>
    </source>
</evidence>
<comment type="subcellular location">
    <subcellularLocation>
        <location evidence="1">Secreted</location>
    </subcellularLocation>
</comment>
<dbReference type="InterPro" id="IPR000768">
    <property type="entry name" value="ART"/>
</dbReference>
<dbReference type="EMBL" id="CAJOBO010000516">
    <property type="protein sequence ID" value="CAF4238813.1"/>
    <property type="molecule type" value="Genomic_DNA"/>
</dbReference>
<dbReference type="EMBL" id="CAJNYT010000440">
    <property type="protein sequence ID" value="CAF3349460.1"/>
    <property type="molecule type" value="Genomic_DNA"/>
</dbReference>
<evidence type="ECO:0000256" key="4">
    <source>
        <dbReference type="ARBA" id="ARBA00022656"/>
    </source>
</evidence>
<evidence type="ECO:0000256" key="7">
    <source>
        <dbReference type="ARBA" id="ARBA00022695"/>
    </source>
</evidence>
<comment type="catalytic activity">
    <reaction evidence="9 10">
        <text>L-arginyl-[protein] + NAD(+) = N(omega)-(ADP-D-ribosyl)-L-arginyl-[protein] + nicotinamide + H(+)</text>
        <dbReference type="Rhea" id="RHEA:19149"/>
        <dbReference type="Rhea" id="RHEA-COMP:10532"/>
        <dbReference type="Rhea" id="RHEA-COMP:15087"/>
        <dbReference type="ChEBI" id="CHEBI:15378"/>
        <dbReference type="ChEBI" id="CHEBI:17154"/>
        <dbReference type="ChEBI" id="CHEBI:29965"/>
        <dbReference type="ChEBI" id="CHEBI:57540"/>
        <dbReference type="ChEBI" id="CHEBI:142554"/>
        <dbReference type="EC" id="2.4.2.31"/>
    </reaction>
</comment>
<dbReference type="EMBL" id="CAJOBP010004300">
    <property type="protein sequence ID" value="CAF4435920.1"/>
    <property type="molecule type" value="Genomic_DNA"/>
</dbReference>
<sequence length="365" mass="42539">MGNKVSPSEDSSTRMEWMWRSNSDPLCESQVAEWKRFSDVENLIIEEAFKAKQSEVLLDDFCIDFKQSVQISTNDKSSQRCIKRQVNKRDNTNLREDRFMPDPISPKRSFGGQYGWISPFIQETLIYLGLEDVTLPSQDDPIIPIIVEKAALGIIEEGNTLGYHSVAEWMAKELINQKDKGMKEVWICCARLYSMEEFLYKKLNEIMRLIGNQNHEEVWRSKVPTLGPFCFLLWNDPINKSPNTTRKILYRAANLSNAQLDNYCELSQNPDQYRSFQAFTSCSRNRASAERFGSTLFIMEVEYAFTADIQRFSKYPEEEEELLFPAVCFTVKRVEYDKTKNQNLIYIILKQRFDGEYELTLSNVP</sequence>
<gene>
    <name evidence="13" type="ORF">GRG538_LOCUS5388</name>
    <name evidence="15" type="ORF">HFQ381_LOCUS9710</name>
    <name evidence="14" type="ORF">LUA448_LOCUS20536</name>
    <name evidence="12" type="ORF">TIS948_LOCUS16282</name>
    <name evidence="16" type="ORF">UJA718_LOCUS21701</name>
</gene>
<evidence type="ECO:0000313" key="14">
    <source>
        <dbReference type="EMBL" id="CAF3433218.1"/>
    </source>
</evidence>
<dbReference type="EMBL" id="CAJNYD010002585">
    <property type="protein sequence ID" value="CAF3433218.1"/>
    <property type="molecule type" value="Genomic_DNA"/>
</dbReference>